<protein>
    <submittedName>
        <fullName evidence="1">Uncharacterized protein</fullName>
    </submittedName>
</protein>
<name>A0A1J6I5F7_NICAT</name>
<dbReference type="AlphaFoldDB" id="A0A1J6I5F7"/>
<gene>
    <name evidence="1" type="ORF">A4A49_11115</name>
</gene>
<evidence type="ECO:0000313" key="2">
    <source>
        <dbReference type="Proteomes" id="UP000187609"/>
    </source>
</evidence>
<proteinExistence type="predicted"/>
<dbReference type="Proteomes" id="UP000187609">
    <property type="component" value="Unassembled WGS sequence"/>
</dbReference>
<keyword evidence="2" id="KW-1185">Reference proteome</keyword>
<dbReference type="EMBL" id="MJEQ01037189">
    <property type="protein sequence ID" value="OIT00278.1"/>
    <property type="molecule type" value="Genomic_DNA"/>
</dbReference>
<reference evidence="1" key="1">
    <citation type="submission" date="2016-11" db="EMBL/GenBank/DDBJ databases">
        <title>The genome of Nicotiana attenuata.</title>
        <authorList>
            <person name="Xu S."/>
            <person name="Brockmoeller T."/>
            <person name="Gaquerel E."/>
            <person name="Navarro A."/>
            <person name="Kuhl H."/>
            <person name="Gase K."/>
            <person name="Ling Z."/>
            <person name="Zhou W."/>
            <person name="Kreitzer C."/>
            <person name="Stanke M."/>
            <person name="Tang H."/>
            <person name="Lyons E."/>
            <person name="Pandey P."/>
            <person name="Pandey S.P."/>
            <person name="Timmermann B."/>
            <person name="Baldwin I.T."/>
        </authorList>
    </citation>
    <scope>NUCLEOTIDE SEQUENCE [LARGE SCALE GENOMIC DNA]</scope>
    <source>
        <strain evidence="1">UT</strain>
    </source>
</reference>
<evidence type="ECO:0000313" key="1">
    <source>
        <dbReference type="EMBL" id="OIT00278.1"/>
    </source>
</evidence>
<sequence>MKISVVSKPISLLANSAQMLSQTARKTRKKEDSNGIARSLQWQRQPRELDLSGRALLHLHWLLQKDWLPLPYFYFDGEALAWFTWLHRNKQFFDWTHFKEKLRIRFRQRTFTDSVRRADTSRARVEYVSYATLVPQPTSASPVATLSHAPNSSDLEVAFNGGNSQEANVFDKLSNRADECDSQKSPKKDTSELLDHVSHKESWLIPFLGSHKYVHQHDKKLTIVNEVSVIEKSVFDDILIVESENPNWDEEFALVIKQPLLRDSQLVVLSCIVLHFEQLVWQIVEVVGISNISYSCDAIGLLVRRGNLEHHSGPSSYEDIFSMHLVLELWAGGKLFDGTIARGYSLDKEATHIVGQLLRVVRNCHFTGDDHWNQSLARHCGKVYPHRGLELAQYLEELPCTLSACICDLFIKRSTFDSGSALGHGTPFITLHQFFLDQFELEFPFDPGESVLPLIMFESLDIHFDIPHYFSSALYSVVVSLNGNMEGGKLSNEMSSCIMDVQTVPPRPPRPLPRPHFLALLLDFLAQVSHSVAITKNLNFNGLVIIGVDDSNIFARLLAAKFSSKTQPAATAFAAILHEQKVLKSRSGYKVKLHAVHLAPYTFYGVIKMIDLVASHRLHHDLGHALVYVTLLNKCMVVGQDLIELNLIMMINSTVNKIEHGWLIAVAMEKFGKEKTAKTVHLYFMVDNSSFDESEHVKKCSREGDASTNTKKVFNWPAFTLGQASPLVLVLSSGIDAEREWIESGIVAIVGHICELLESTTNYPHAVEKVYETANIASKIRTMPYESLNDIIRCFVFLNTSQITTYYCHVILNKVVFLQQLRDNDESLNDIIRCFVFLNTSQITTYYCHVILNKVVFLQQLRDNDESLNDIIRCFVFLNTSQITTYYCHVILNKVVFLQQLRDNDETKSTLPQAANQTMILFLMVFAYLSHGFSSRSCLPDLNLEDKVLFVGGSIVVNRHDHVDYGPEVCNRADPVSSIVGSIGPGVKWRKGPMTKHLHYIWDPGGIQGMPILEEEKCLLLSSPCFVSKLLSLLLWCISVPSQLSFTVSL</sequence>
<organism evidence="1 2">
    <name type="scientific">Nicotiana attenuata</name>
    <name type="common">Coyote tobacco</name>
    <dbReference type="NCBI Taxonomy" id="49451"/>
    <lineage>
        <taxon>Eukaryota</taxon>
        <taxon>Viridiplantae</taxon>
        <taxon>Streptophyta</taxon>
        <taxon>Embryophyta</taxon>
        <taxon>Tracheophyta</taxon>
        <taxon>Spermatophyta</taxon>
        <taxon>Magnoliopsida</taxon>
        <taxon>eudicotyledons</taxon>
        <taxon>Gunneridae</taxon>
        <taxon>Pentapetalae</taxon>
        <taxon>asterids</taxon>
        <taxon>lamiids</taxon>
        <taxon>Solanales</taxon>
        <taxon>Solanaceae</taxon>
        <taxon>Nicotianoideae</taxon>
        <taxon>Nicotianeae</taxon>
        <taxon>Nicotiana</taxon>
    </lineage>
</organism>
<accession>A0A1J6I5F7</accession>
<dbReference type="Gramene" id="OIT00278">
    <property type="protein sequence ID" value="OIT00278"/>
    <property type="gene ID" value="A4A49_11115"/>
</dbReference>
<comment type="caution">
    <text evidence="1">The sequence shown here is derived from an EMBL/GenBank/DDBJ whole genome shotgun (WGS) entry which is preliminary data.</text>
</comment>